<evidence type="ECO:0000256" key="1">
    <source>
        <dbReference type="ARBA" id="ARBA00006484"/>
    </source>
</evidence>
<dbReference type="InterPro" id="IPR002347">
    <property type="entry name" value="SDR_fam"/>
</dbReference>
<dbReference type="PRINTS" id="PR00080">
    <property type="entry name" value="SDRFAMILY"/>
</dbReference>
<dbReference type="GO" id="GO:0005737">
    <property type="term" value="C:cytoplasm"/>
    <property type="evidence" value="ECO:0007669"/>
    <property type="project" value="TreeGrafter"/>
</dbReference>
<evidence type="ECO:0000313" key="4">
    <source>
        <dbReference type="EMBL" id="JAV13658.1"/>
    </source>
</evidence>
<dbReference type="GO" id="GO:0016616">
    <property type="term" value="F:oxidoreductase activity, acting on the CH-OH group of donors, NAD or NADP as acceptor"/>
    <property type="evidence" value="ECO:0007669"/>
    <property type="project" value="TreeGrafter"/>
</dbReference>
<dbReference type="AlphaFoldDB" id="A0A1L8E4I3"/>
<evidence type="ECO:0000256" key="2">
    <source>
        <dbReference type="ARBA" id="ARBA00023002"/>
    </source>
</evidence>
<dbReference type="SUPFAM" id="SSF51735">
    <property type="entry name" value="NAD(P)-binding Rossmann-fold domains"/>
    <property type="match status" value="1"/>
</dbReference>
<dbReference type="PANTHER" id="PTHR44229:SF8">
    <property type="entry name" value="ALCOHOL DEHYDROGENASE-RELATED"/>
    <property type="match status" value="1"/>
</dbReference>
<dbReference type="Pfam" id="PF00106">
    <property type="entry name" value="adh_short"/>
    <property type="match status" value="1"/>
</dbReference>
<protein>
    <submittedName>
        <fullName evidence="4">Putative hydroxysteroid 17-beta dehydrogenase 11</fullName>
    </submittedName>
</protein>
<dbReference type="Gene3D" id="3.40.50.720">
    <property type="entry name" value="NAD(P)-binding Rossmann-like Domain"/>
    <property type="match status" value="1"/>
</dbReference>
<dbReference type="PANTHER" id="PTHR44229">
    <property type="entry name" value="15-HYDROXYPROSTAGLANDIN DEHYDROGENASE [NAD(+)]"/>
    <property type="match status" value="1"/>
</dbReference>
<dbReference type="PRINTS" id="PR01167">
    <property type="entry name" value="INSADHFAMILY"/>
</dbReference>
<organism evidence="4">
    <name type="scientific">Nyssomyia neivai</name>
    <dbReference type="NCBI Taxonomy" id="330878"/>
    <lineage>
        <taxon>Eukaryota</taxon>
        <taxon>Metazoa</taxon>
        <taxon>Ecdysozoa</taxon>
        <taxon>Arthropoda</taxon>
        <taxon>Hexapoda</taxon>
        <taxon>Insecta</taxon>
        <taxon>Pterygota</taxon>
        <taxon>Neoptera</taxon>
        <taxon>Endopterygota</taxon>
        <taxon>Diptera</taxon>
        <taxon>Nematocera</taxon>
        <taxon>Psychodoidea</taxon>
        <taxon>Psychodidae</taxon>
        <taxon>Nyssomyia</taxon>
    </lineage>
</organism>
<dbReference type="InterPro" id="IPR020904">
    <property type="entry name" value="Sc_DH/Rdtase_CS"/>
</dbReference>
<evidence type="ECO:0000256" key="3">
    <source>
        <dbReference type="RuleBase" id="RU000363"/>
    </source>
</evidence>
<reference evidence="4" key="1">
    <citation type="submission" date="2016-12" db="EMBL/GenBank/DDBJ databases">
        <title>An insight into the sialome and mialome of the sand fly, Nyssomyia neivai.</title>
        <authorList>
            <person name="Sebastian V."/>
            <person name="Goulart T.M."/>
            <person name="Oliveira W."/>
            <person name="Calvo E."/>
            <person name="Oliveira L.F."/>
            <person name="Pinto M.C."/>
            <person name="Rosselino A.M."/>
            <person name="Ribeiro J.M."/>
        </authorList>
    </citation>
    <scope>NUCLEOTIDE SEQUENCE</scope>
</reference>
<proteinExistence type="inferred from homology"/>
<comment type="similarity">
    <text evidence="1 3">Belongs to the short-chain dehydrogenases/reductases (SDR) family.</text>
</comment>
<sequence length="251" mass="27507">MSVADKIVLVTGACSGIGRALCDELLKNSIKGLLAWDLHSSEPESVAKWKKDYPKISIKYMNVDVSIPEKVKLAYESVSSIDIVINCAGIMDESEFKKTIDINLGGVVASTLSALELMRKDKGGNGGIIVNIASVVGIHAASFLPTYSATKHGVIAFHRSLAHEHESLGIKFICICPGFTTTSLYDNNTKDGFYFMYNKEKQTEVRKLFKPQTADVIAAGLVKLLNDGINGSVWIIEGGEWKEEVYPKLRY</sequence>
<dbReference type="InterPro" id="IPR036291">
    <property type="entry name" value="NAD(P)-bd_dom_sf"/>
</dbReference>
<dbReference type="PROSITE" id="PS00061">
    <property type="entry name" value="ADH_SHORT"/>
    <property type="match status" value="1"/>
</dbReference>
<keyword evidence="2" id="KW-0560">Oxidoreductase</keyword>
<accession>A0A1L8E4I3</accession>
<dbReference type="EMBL" id="GFDF01000426">
    <property type="protein sequence ID" value="JAV13658.1"/>
    <property type="molecule type" value="Transcribed_RNA"/>
</dbReference>
<name>A0A1L8E4I3_9DIPT</name>